<dbReference type="InterPro" id="IPR051199">
    <property type="entry name" value="LPS_LOS_Heptosyltrfase"/>
</dbReference>
<dbReference type="PANTHER" id="PTHR30160">
    <property type="entry name" value="TETRAACYLDISACCHARIDE 4'-KINASE-RELATED"/>
    <property type="match status" value="1"/>
</dbReference>
<reference evidence="6" key="1">
    <citation type="submission" date="2023-06" db="EMBL/GenBank/DDBJ databases">
        <title>Uncultivated large filamentous bacteria from sulfidic sediments reveal new species and different genomic features in energy metabolism and defense.</title>
        <authorList>
            <person name="Fonseca A."/>
        </authorList>
    </citation>
    <scope>NUCLEOTIDE SEQUENCE</scope>
    <source>
        <strain evidence="6">HSG4</strain>
    </source>
</reference>
<evidence type="ECO:0000256" key="5">
    <source>
        <dbReference type="ARBA" id="ARBA00047503"/>
    </source>
</evidence>
<comment type="catalytic activity">
    <reaction evidence="5">
        <text>an L-alpha-D-Hep-(1-&gt;5)-[alpha-Kdo-(2-&gt;4)]-alpha-Kdo-(2-&gt;6)-lipid A + ADP-L-glycero-beta-D-manno-heptose = an L-alpha-D-Hep-(1-&gt;3)-L-alpha-D-Hep-(1-&gt;5)-[alpha-Kdo-(2-&gt;4)]-alpha-Kdo-(2-&gt;6)-lipid A + ADP + H(+)</text>
        <dbReference type="Rhea" id="RHEA:74071"/>
        <dbReference type="ChEBI" id="CHEBI:15378"/>
        <dbReference type="ChEBI" id="CHEBI:61506"/>
        <dbReference type="ChEBI" id="CHEBI:193068"/>
        <dbReference type="ChEBI" id="CHEBI:193069"/>
        <dbReference type="ChEBI" id="CHEBI:456216"/>
        <dbReference type="EC" id="2.4.99.24"/>
    </reaction>
</comment>
<dbReference type="EC" id="2.4.99.24" evidence="4"/>
<gene>
    <name evidence="6" type="primary">waaF</name>
    <name evidence="6" type="ORF">QUF54_05075</name>
</gene>
<dbReference type="Pfam" id="PF01075">
    <property type="entry name" value="Glyco_transf_9"/>
    <property type="match status" value="1"/>
</dbReference>
<proteinExistence type="inferred from homology"/>
<dbReference type="InterPro" id="IPR011910">
    <property type="entry name" value="RfaF"/>
</dbReference>
<evidence type="ECO:0000256" key="3">
    <source>
        <dbReference type="ARBA" id="ARBA00043995"/>
    </source>
</evidence>
<keyword evidence="1" id="KW-0328">Glycosyltransferase</keyword>
<organism evidence="6 7">
    <name type="scientific">Candidatus Marithioploca araucensis</name>
    <dbReference type="NCBI Taxonomy" id="70273"/>
    <lineage>
        <taxon>Bacteria</taxon>
        <taxon>Pseudomonadati</taxon>
        <taxon>Pseudomonadota</taxon>
        <taxon>Gammaproteobacteria</taxon>
        <taxon>Thiotrichales</taxon>
        <taxon>Thiotrichaceae</taxon>
        <taxon>Candidatus Marithioploca</taxon>
    </lineage>
</organism>
<dbReference type="SUPFAM" id="SSF53756">
    <property type="entry name" value="UDP-Glycosyltransferase/glycogen phosphorylase"/>
    <property type="match status" value="1"/>
</dbReference>
<dbReference type="PANTHER" id="PTHR30160:SF7">
    <property type="entry name" value="ADP-HEPTOSE--LPS HEPTOSYLTRANSFERASE 2"/>
    <property type="match status" value="1"/>
</dbReference>
<dbReference type="CDD" id="cd03789">
    <property type="entry name" value="GT9_LPS_heptosyltransferase"/>
    <property type="match status" value="1"/>
</dbReference>
<evidence type="ECO:0000313" key="6">
    <source>
        <dbReference type="EMBL" id="MDM8562708.1"/>
    </source>
</evidence>
<protein>
    <recommendedName>
        <fullName evidence="4">lipopolysaccharide heptosyltransferase II</fullName>
        <ecNumber evidence="4">2.4.99.24</ecNumber>
    </recommendedName>
</protein>
<sequence>MIQNSIPTAILVVGPSWVGDMVMAQTLFRVLKSEQPERCIDVLSPLWSEGLLKRMPEVRCIIPHTIEHGQLAWKKRQRIGFALRYHAYQQAIVLPNSWKSALIPFWANIPQRTGFIGEIRYGLLNDIRRLDKSILPRTVDRFVALGLPKHYPKMGNYIPHPRLLPGTIENVLQRFNLKARKPILALCPGAEYGPAKRWPIEYYVTCAKRKIAEGWTVWVFGSHKDIPLGAEIQVFVGKGCINLCGKTTLSEAVDLLSMTTAVITNDSGLMHVAAALDKCTIALFGSSSTEMTPPLSNYAHLLSLGLECSPCYQRFCPKKHLKCLRDIKPERVLEILNHFQLEQ</sequence>
<comment type="caution">
    <text evidence="6">The sequence shown here is derived from an EMBL/GenBank/DDBJ whole genome shotgun (WGS) entry which is preliminary data.</text>
</comment>
<keyword evidence="7" id="KW-1185">Reference proteome</keyword>
<dbReference type="Proteomes" id="UP001171945">
    <property type="component" value="Unassembled WGS sequence"/>
</dbReference>
<name>A0ABT7VT24_9GAMM</name>
<dbReference type="InterPro" id="IPR002201">
    <property type="entry name" value="Glyco_trans_9"/>
</dbReference>
<evidence type="ECO:0000256" key="1">
    <source>
        <dbReference type="ARBA" id="ARBA00022676"/>
    </source>
</evidence>
<dbReference type="NCBIfam" id="TIGR02195">
    <property type="entry name" value="heptsyl_trn_II"/>
    <property type="match status" value="1"/>
</dbReference>
<accession>A0ABT7VT24</accession>
<dbReference type="Gene3D" id="3.40.50.2000">
    <property type="entry name" value="Glycogen Phosphorylase B"/>
    <property type="match status" value="2"/>
</dbReference>
<evidence type="ECO:0000313" key="7">
    <source>
        <dbReference type="Proteomes" id="UP001171945"/>
    </source>
</evidence>
<evidence type="ECO:0000256" key="2">
    <source>
        <dbReference type="ARBA" id="ARBA00022679"/>
    </source>
</evidence>
<keyword evidence="2" id="KW-0808">Transferase</keyword>
<comment type="similarity">
    <text evidence="3">Belongs to the glycosyltransferase 9 family.</text>
</comment>
<evidence type="ECO:0000256" key="4">
    <source>
        <dbReference type="ARBA" id="ARBA00044042"/>
    </source>
</evidence>
<dbReference type="EMBL" id="JAUCGM010000257">
    <property type="protein sequence ID" value="MDM8562708.1"/>
    <property type="molecule type" value="Genomic_DNA"/>
</dbReference>